<dbReference type="GO" id="GO:0016705">
    <property type="term" value="F:oxidoreductase activity, acting on paired donors, with incorporation or reduction of molecular oxygen"/>
    <property type="evidence" value="ECO:0007669"/>
    <property type="project" value="InterPro"/>
</dbReference>
<dbReference type="InterPro" id="IPR017972">
    <property type="entry name" value="Cyt_P450_CS"/>
</dbReference>
<dbReference type="GO" id="GO:0005506">
    <property type="term" value="F:iron ion binding"/>
    <property type="evidence" value="ECO:0007669"/>
    <property type="project" value="InterPro"/>
</dbReference>
<dbReference type="SUPFAM" id="SSF48264">
    <property type="entry name" value="Cytochrome P450"/>
    <property type="match status" value="1"/>
</dbReference>
<keyword evidence="5 9" id="KW-0560">Oxidoreductase</keyword>
<dbReference type="EMBL" id="KV907496">
    <property type="protein sequence ID" value="OOF98456.1"/>
    <property type="molecule type" value="Genomic_DNA"/>
</dbReference>
<evidence type="ECO:0000313" key="11">
    <source>
        <dbReference type="Proteomes" id="UP000188318"/>
    </source>
</evidence>
<evidence type="ECO:0000256" key="6">
    <source>
        <dbReference type="ARBA" id="ARBA00023004"/>
    </source>
</evidence>
<dbReference type="GO" id="GO:0004497">
    <property type="term" value="F:monooxygenase activity"/>
    <property type="evidence" value="ECO:0007669"/>
    <property type="project" value="UniProtKB-KW"/>
</dbReference>
<dbReference type="AlphaFoldDB" id="A0A1R3RVC7"/>
<feature type="non-terminal residue" evidence="10">
    <location>
        <position position="1"/>
    </location>
</feature>
<evidence type="ECO:0000313" key="10">
    <source>
        <dbReference type="EMBL" id="OOF98456.1"/>
    </source>
</evidence>
<feature type="non-terminal residue" evidence="10">
    <location>
        <position position="518"/>
    </location>
</feature>
<feature type="binding site" description="axial binding residue" evidence="8">
    <location>
        <position position="452"/>
    </location>
    <ligand>
        <name>heme</name>
        <dbReference type="ChEBI" id="CHEBI:30413"/>
    </ligand>
    <ligandPart>
        <name>Fe</name>
        <dbReference type="ChEBI" id="CHEBI:18248"/>
    </ligandPart>
</feature>
<dbReference type="PANTHER" id="PTHR24305">
    <property type="entry name" value="CYTOCHROME P450"/>
    <property type="match status" value="1"/>
</dbReference>
<organism evidence="10 11">
    <name type="scientific">Aspergillus carbonarius (strain ITEM 5010)</name>
    <dbReference type="NCBI Taxonomy" id="602072"/>
    <lineage>
        <taxon>Eukaryota</taxon>
        <taxon>Fungi</taxon>
        <taxon>Dikarya</taxon>
        <taxon>Ascomycota</taxon>
        <taxon>Pezizomycotina</taxon>
        <taxon>Eurotiomycetes</taxon>
        <taxon>Eurotiomycetidae</taxon>
        <taxon>Eurotiales</taxon>
        <taxon>Aspergillaceae</taxon>
        <taxon>Aspergillus</taxon>
        <taxon>Aspergillus subgen. Circumdati</taxon>
    </lineage>
</organism>
<evidence type="ECO:0000256" key="4">
    <source>
        <dbReference type="ARBA" id="ARBA00022723"/>
    </source>
</evidence>
<dbReference type="CDD" id="cd11062">
    <property type="entry name" value="CYP58-like"/>
    <property type="match status" value="1"/>
</dbReference>
<dbReference type="Proteomes" id="UP000188318">
    <property type="component" value="Unassembled WGS sequence"/>
</dbReference>
<reference evidence="11" key="1">
    <citation type="journal article" date="2017" name="Genome Biol.">
        <title>Comparative genomics reveals high biological diversity and specific adaptations in the industrially and medically important fungal genus Aspergillus.</title>
        <authorList>
            <person name="de Vries R.P."/>
            <person name="Riley R."/>
            <person name="Wiebenga A."/>
            <person name="Aguilar-Osorio G."/>
            <person name="Amillis S."/>
            <person name="Uchima C.A."/>
            <person name="Anderluh G."/>
            <person name="Asadollahi M."/>
            <person name="Askin M."/>
            <person name="Barry K."/>
            <person name="Battaglia E."/>
            <person name="Bayram O."/>
            <person name="Benocci T."/>
            <person name="Braus-Stromeyer S.A."/>
            <person name="Caldana C."/>
            <person name="Canovas D."/>
            <person name="Cerqueira G.C."/>
            <person name="Chen F."/>
            <person name="Chen W."/>
            <person name="Choi C."/>
            <person name="Clum A."/>
            <person name="Dos Santos R.A."/>
            <person name="Damasio A.R."/>
            <person name="Diallinas G."/>
            <person name="Emri T."/>
            <person name="Fekete E."/>
            <person name="Flipphi M."/>
            <person name="Freyberg S."/>
            <person name="Gallo A."/>
            <person name="Gournas C."/>
            <person name="Habgood R."/>
            <person name="Hainaut M."/>
            <person name="Harispe M.L."/>
            <person name="Henrissat B."/>
            <person name="Hilden K.S."/>
            <person name="Hope R."/>
            <person name="Hossain A."/>
            <person name="Karabika E."/>
            <person name="Karaffa L."/>
            <person name="Karanyi Z."/>
            <person name="Krasevec N."/>
            <person name="Kuo A."/>
            <person name="Kusch H."/>
            <person name="LaButti K."/>
            <person name="Lagendijk E.L."/>
            <person name="Lapidus A."/>
            <person name="Levasseur A."/>
            <person name="Lindquist E."/>
            <person name="Lipzen A."/>
            <person name="Logrieco A.F."/>
            <person name="MacCabe A."/>
            <person name="Maekelae M.R."/>
            <person name="Malavazi I."/>
            <person name="Melin P."/>
            <person name="Meyer V."/>
            <person name="Mielnichuk N."/>
            <person name="Miskei M."/>
            <person name="Molnar A.P."/>
            <person name="Mule G."/>
            <person name="Ngan C.Y."/>
            <person name="Orejas M."/>
            <person name="Orosz E."/>
            <person name="Ouedraogo J.P."/>
            <person name="Overkamp K.M."/>
            <person name="Park H.-S."/>
            <person name="Perrone G."/>
            <person name="Piumi F."/>
            <person name="Punt P.J."/>
            <person name="Ram A.F."/>
            <person name="Ramon A."/>
            <person name="Rauscher S."/>
            <person name="Record E."/>
            <person name="Riano-Pachon D.M."/>
            <person name="Robert V."/>
            <person name="Roehrig J."/>
            <person name="Ruller R."/>
            <person name="Salamov A."/>
            <person name="Salih N.S."/>
            <person name="Samson R.A."/>
            <person name="Sandor E."/>
            <person name="Sanguinetti M."/>
            <person name="Schuetze T."/>
            <person name="Sepcic K."/>
            <person name="Shelest E."/>
            <person name="Sherlock G."/>
            <person name="Sophianopoulou V."/>
            <person name="Squina F.M."/>
            <person name="Sun H."/>
            <person name="Susca A."/>
            <person name="Todd R.B."/>
            <person name="Tsang A."/>
            <person name="Unkles S.E."/>
            <person name="van de Wiele N."/>
            <person name="van Rossen-Uffink D."/>
            <person name="Oliveira J.V."/>
            <person name="Vesth T.C."/>
            <person name="Visser J."/>
            <person name="Yu J.-H."/>
            <person name="Zhou M."/>
            <person name="Andersen M.R."/>
            <person name="Archer D.B."/>
            <person name="Baker S.E."/>
            <person name="Benoit I."/>
            <person name="Brakhage A.A."/>
            <person name="Braus G.H."/>
            <person name="Fischer R."/>
            <person name="Frisvad J.C."/>
            <person name="Goldman G.H."/>
            <person name="Houbraken J."/>
            <person name="Oakley B."/>
            <person name="Pocsi I."/>
            <person name="Scazzocchio C."/>
            <person name="Seiboth B."/>
            <person name="vanKuyk P.A."/>
            <person name="Wortman J."/>
            <person name="Dyer P.S."/>
            <person name="Grigoriev I.V."/>
        </authorList>
    </citation>
    <scope>NUCLEOTIDE SEQUENCE [LARGE SCALE GENOMIC DNA]</scope>
    <source>
        <strain evidence="11">ITEM 5010</strain>
    </source>
</reference>
<dbReference type="PRINTS" id="PR00385">
    <property type="entry name" value="P450"/>
</dbReference>
<gene>
    <name evidence="10" type="ORF">ASPCADRAFT_33875</name>
</gene>
<dbReference type="InterPro" id="IPR036396">
    <property type="entry name" value="Cyt_P450_sf"/>
</dbReference>
<keyword evidence="11" id="KW-1185">Reference proteome</keyword>
<name>A0A1R3RVC7_ASPC5</name>
<keyword evidence="3 8" id="KW-0349">Heme</keyword>
<evidence type="ECO:0008006" key="12">
    <source>
        <dbReference type="Google" id="ProtNLM"/>
    </source>
</evidence>
<dbReference type="PANTHER" id="PTHR24305:SF157">
    <property type="entry name" value="N-ACETYLTRYPTOPHAN 6-HYDROXYLASE IVOC-RELATED"/>
    <property type="match status" value="1"/>
</dbReference>
<dbReference type="OMA" id="HEIMRSD"/>
<dbReference type="Gene3D" id="1.10.630.10">
    <property type="entry name" value="Cytochrome P450"/>
    <property type="match status" value="1"/>
</dbReference>
<protein>
    <recommendedName>
        <fullName evidence="12">Cytochrome P450</fullName>
    </recommendedName>
</protein>
<dbReference type="Pfam" id="PF00067">
    <property type="entry name" value="p450"/>
    <property type="match status" value="1"/>
</dbReference>
<sequence length="518" mass="57816">HLLSLAVILLAVSITTVIVYRLYLSPLACIPGPKIAAATSLFHFYHDVIRDGQYIWVVQQMHEKYGPVVRIRPDAIHVNDPHAIDAVFGTVGSRRNKAKGTLNGYMAYGSVLGTEGHDLHRRRRAALSPFFSKQSVRQLEGALQGIMRKVVQRLHERADQGGVVNMNVLYASMTSDIVTGYALGESWGYLDMSDLNERAYRVISASCSTFHLNTFVPVLGVIVRRFPRRVIVRLIDISFFETMVANVSQRLESIRRAIVEQGSGSAAAEASDNIFYKMITSDQLPTAEKTTKRLVDEARIVIAAGTDTTAQALKGITYELLANPTVLAKLKKELENAIPWSDDQKLPRVADLEELPYLSAVIEEGLRLYAGFSYRQERVSPDEDTVIQTTLAGKPVSYKIPAGTSMSMTAPLLHRHHDLYGPSPDVFDPERYLNNKQLSKYLITFSRGPRQCVGINLAYAELYLALSTIFRRFDRYDGTGTQRVPTMELYETSRADVAMVRDRVAPFVKTGSLGVRVK</sequence>
<proteinExistence type="inferred from homology"/>
<keyword evidence="6 8" id="KW-0408">Iron</keyword>
<evidence type="ECO:0000256" key="7">
    <source>
        <dbReference type="ARBA" id="ARBA00023033"/>
    </source>
</evidence>
<dbReference type="InterPro" id="IPR002401">
    <property type="entry name" value="Cyt_P450_E_grp-I"/>
</dbReference>
<keyword evidence="7 9" id="KW-0503">Monooxygenase</keyword>
<comment type="cofactor">
    <cofactor evidence="1 8">
        <name>heme</name>
        <dbReference type="ChEBI" id="CHEBI:30413"/>
    </cofactor>
</comment>
<dbReference type="PROSITE" id="PS00086">
    <property type="entry name" value="CYTOCHROME_P450"/>
    <property type="match status" value="1"/>
</dbReference>
<dbReference type="InterPro" id="IPR001128">
    <property type="entry name" value="Cyt_P450"/>
</dbReference>
<dbReference type="GO" id="GO:0020037">
    <property type="term" value="F:heme binding"/>
    <property type="evidence" value="ECO:0007669"/>
    <property type="project" value="InterPro"/>
</dbReference>
<evidence type="ECO:0000256" key="3">
    <source>
        <dbReference type="ARBA" id="ARBA00022617"/>
    </source>
</evidence>
<comment type="similarity">
    <text evidence="2 9">Belongs to the cytochrome P450 family.</text>
</comment>
<evidence type="ECO:0000256" key="8">
    <source>
        <dbReference type="PIRSR" id="PIRSR602401-1"/>
    </source>
</evidence>
<evidence type="ECO:0000256" key="9">
    <source>
        <dbReference type="RuleBase" id="RU000461"/>
    </source>
</evidence>
<evidence type="ECO:0000256" key="1">
    <source>
        <dbReference type="ARBA" id="ARBA00001971"/>
    </source>
</evidence>
<dbReference type="VEuPathDB" id="FungiDB:ASPCADRAFT_33875"/>
<evidence type="ECO:0000256" key="2">
    <source>
        <dbReference type="ARBA" id="ARBA00010617"/>
    </source>
</evidence>
<dbReference type="STRING" id="602072.A0A1R3RVC7"/>
<evidence type="ECO:0000256" key="5">
    <source>
        <dbReference type="ARBA" id="ARBA00023002"/>
    </source>
</evidence>
<dbReference type="OrthoDB" id="3945418at2759"/>
<keyword evidence="4 8" id="KW-0479">Metal-binding</keyword>
<accession>A0A1R3RVC7</accession>
<dbReference type="InterPro" id="IPR050121">
    <property type="entry name" value="Cytochrome_P450_monoxygenase"/>
</dbReference>
<dbReference type="PRINTS" id="PR00463">
    <property type="entry name" value="EP450I"/>
</dbReference>